<dbReference type="InterPro" id="IPR018323">
    <property type="entry name" value="OM_lipoprot_carrier_LolA_Pbac"/>
</dbReference>
<dbReference type="CDD" id="cd16325">
    <property type="entry name" value="LolA"/>
    <property type="match status" value="1"/>
</dbReference>
<comment type="subunit">
    <text evidence="3 10">Monomer.</text>
</comment>
<dbReference type="RefSeq" id="WP_126799014.1">
    <property type="nucleotide sequence ID" value="NZ_PIPO01000003.1"/>
</dbReference>
<feature type="signal peptide" evidence="10">
    <location>
        <begin position="1"/>
        <end position="25"/>
    </location>
</feature>
<proteinExistence type="inferred from homology"/>
<evidence type="ECO:0000256" key="4">
    <source>
        <dbReference type="ARBA" id="ARBA00014035"/>
    </source>
</evidence>
<keyword evidence="6 10" id="KW-0732">Signal</keyword>
<dbReference type="Gene3D" id="2.50.20.10">
    <property type="entry name" value="Lipoprotein localisation LolA/LolB/LppX"/>
    <property type="match status" value="1"/>
</dbReference>
<dbReference type="AlphaFoldDB" id="A0A432WHR5"/>
<evidence type="ECO:0000256" key="7">
    <source>
        <dbReference type="ARBA" id="ARBA00022764"/>
    </source>
</evidence>
<evidence type="ECO:0000256" key="3">
    <source>
        <dbReference type="ARBA" id="ARBA00011245"/>
    </source>
</evidence>
<feature type="chain" id="PRO_5019593564" description="Outer-membrane lipoprotein carrier protein" evidence="10">
    <location>
        <begin position="26"/>
        <end position="211"/>
    </location>
</feature>
<dbReference type="GO" id="GO:0044874">
    <property type="term" value="P:lipoprotein localization to outer membrane"/>
    <property type="evidence" value="ECO:0007669"/>
    <property type="project" value="UniProtKB-UniRule"/>
</dbReference>
<keyword evidence="8 10" id="KW-0653">Protein transport</keyword>
<dbReference type="SUPFAM" id="SSF89392">
    <property type="entry name" value="Prokaryotic lipoproteins and lipoprotein localization factors"/>
    <property type="match status" value="1"/>
</dbReference>
<comment type="similarity">
    <text evidence="2 10">Belongs to the LolA family.</text>
</comment>
<keyword evidence="11" id="KW-0449">Lipoprotein</keyword>
<evidence type="ECO:0000256" key="8">
    <source>
        <dbReference type="ARBA" id="ARBA00022927"/>
    </source>
</evidence>
<keyword evidence="5 10" id="KW-0813">Transport</keyword>
<keyword evidence="7 10" id="KW-0574">Periplasm</keyword>
<evidence type="ECO:0000256" key="9">
    <source>
        <dbReference type="ARBA" id="ARBA00023186"/>
    </source>
</evidence>
<comment type="function">
    <text evidence="10">Participates in the translocation of lipoproteins from the inner membrane to the outer membrane. Only forms a complex with a lipoprotein if the residue after the N-terminal Cys is not an aspartate (The Asp acts as a targeting signal to indicate that the lipoprotein should stay in the inner membrane).</text>
</comment>
<keyword evidence="12" id="KW-1185">Reference proteome</keyword>
<evidence type="ECO:0000256" key="2">
    <source>
        <dbReference type="ARBA" id="ARBA00007615"/>
    </source>
</evidence>
<evidence type="ECO:0000256" key="10">
    <source>
        <dbReference type="HAMAP-Rule" id="MF_00240"/>
    </source>
</evidence>
<dbReference type="HAMAP" id="MF_00240">
    <property type="entry name" value="LolA"/>
    <property type="match status" value="1"/>
</dbReference>
<dbReference type="Proteomes" id="UP000287823">
    <property type="component" value="Unassembled WGS sequence"/>
</dbReference>
<evidence type="ECO:0000313" key="12">
    <source>
        <dbReference type="Proteomes" id="UP000287823"/>
    </source>
</evidence>
<dbReference type="PANTHER" id="PTHR35869">
    <property type="entry name" value="OUTER-MEMBRANE LIPOPROTEIN CARRIER PROTEIN"/>
    <property type="match status" value="1"/>
</dbReference>
<sequence length="211" mass="23810" precursor="true">MKIATYIGVASVLLAMSTLAFVSNAAEVADLRSKLHQIDTLHASFEQQVFDERGELQEELEGDLILKRPHFLRWETTFPDESIMVADGEAVWYLNAFVEQLSIFDQAQNLEQNPMLVLLSDDDAAWNEFTIERDGEFWVIREEETGYSQVSLAIAFDADDAIQTMRIDDGQGQISVFALSNTELNRGADAHEFEIDVPEGVEIDDQRGQSF</sequence>
<protein>
    <recommendedName>
        <fullName evidence="4 10">Outer-membrane lipoprotein carrier protein</fullName>
    </recommendedName>
</protein>
<dbReference type="NCBIfam" id="TIGR00547">
    <property type="entry name" value="lolA"/>
    <property type="match status" value="1"/>
</dbReference>
<dbReference type="Pfam" id="PF03548">
    <property type="entry name" value="LolA"/>
    <property type="match status" value="1"/>
</dbReference>
<dbReference type="GO" id="GO:0042953">
    <property type="term" value="P:lipoprotein transport"/>
    <property type="evidence" value="ECO:0007669"/>
    <property type="project" value="InterPro"/>
</dbReference>
<evidence type="ECO:0000256" key="1">
    <source>
        <dbReference type="ARBA" id="ARBA00004418"/>
    </source>
</evidence>
<evidence type="ECO:0000256" key="6">
    <source>
        <dbReference type="ARBA" id="ARBA00022729"/>
    </source>
</evidence>
<evidence type="ECO:0000256" key="5">
    <source>
        <dbReference type="ARBA" id="ARBA00022448"/>
    </source>
</evidence>
<comment type="caution">
    <text evidence="11">The sequence shown here is derived from an EMBL/GenBank/DDBJ whole genome shotgun (WGS) entry which is preliminary data.</text>
</comment>
<gene>
    <name evidence="10 11" type="primary">lolA</name>
    <name evidence="11" type="ORF">CWE14_08765</name>
</gene>
<reference evidence="11 12" key="1">
    <citation type="journal article" date="2011" name="Front. Microbiol.">
        <title>Genomic signatures of strain selection and enhancement in Bacillus atrophaeus var. globigii, a historical biowarfare simulant.</title>
        <authorList>
            <person name="Gibbons H.S."/>
            <person name="Broomall S.M."/>
            <person name="McNew L.A."/>
            <person name="Daligault H."/>
            <person name="Chapman C."/>
            <person name="Bruce D."/>
            <person name="Karavis M."/>
            <person name="Krepps M."/>
            <person name="McGregor P.A."/>
            <person name="Hong C."/>
            <person name="Park K.H."/>
            <person name="Akmal A."/>
            <person name="Feldman A."/>
            <person name="Lin J.S."/>
            <person name="Chang W.E."/>
            <person name="Higgs B.W."/>
            <person name="Demirev P."/>
            <person name="Lindquist J."/>
            <person name="Liem A."/>
            <person name="Fochler E."/>
            <person name="Read T.D."/>
            <person name="Tapia R."/>
            <person name="Johnson S."/>
            <person name="Bishop-Lilly K.A."/>
            <person name="Detter C."/>
            <person name="Han C."/>
            <person name="Sozhamannan S."/>
            <person name="Rosenzweig C.N."/>
            <person name="Skowronski E.W."/>
        </authorList>
    </citation>
    <scope>NUCLEOTIDE SEQUENCE [LARGE SCALE GENOMIC DNA]</scope>
    <source>
        <strain evidence="11 12">Y4G10-17</strain>
    </source>
</reference>
<keyword evidence="9 10" id="KW-0143">Chaperone</keyword>
<name>A0A432WHR5_9GAMM</name>
<accession>A0A432WHR5</accession>
<comment type="subcellular location">
    <subcellularLocation>
        <location evidence="1 10">Periplasm</location>
    </subcellularLocation>
</comment>
<dbReference type="PANTHER" id="PTHR35869:SF1">
    <property type="entry name" value="OUTER-MEMBRANE LIPOPROTEIN CARRIER PROTEIN"/>
    <property type="match status" value="1"/>
</dbReference>
<dbReference type="InterPro" id="IPR004564">
    <property type="entry name" value="OM_lipoprot_carrier_LolA-like"/>
</dbReference>
<evidence type="ECO:0000313" key="11">
    <source>
        <dbReference type="EMBL" id="RUO33303.1"/>
    </source>
</evidence>
<dbReference type="GO" id="GO:0030288">
    <property type="term" value="C:outer membrane-bounded periplasmic space"/>
    <property type="evidence" value="ECO:0007669"/>
    <property type="project" value="TreeGrafter"/>
</dbReference>
<organism evidence="11 12">
    <name type="scientific">Aliidiomarina soli</name>
    <dbReference type="NCBI Taxonomy" id="1928574"/>
    <lineage>
        <taxon>Bacteria</taxon>
        <taxon>Pseudomonadati</taxon>
        <taxon>Pseudomonadota</taxon>
        <taxon>Gammaproteobacteria</taxon>
        <taxon>Alteromonadales</taxon>
        <taxon>Idiomarinaceae</taxon>
        <taxon>Aliidiomarina</taxon>
    </lineage>
</organism>
<dbReference type="InterPro" id="IPR029046">
    <property type="entry name" value="LolA/LolB/LppX"/>
</dbReference>
<dbReference type="EMBL" id="PIPO01000003">
    <property type="protein sequence ID" value="RUO33303.1"/>
    <property type="molecule type" value="Genomic_DNA"/>
</dbReference>